<dbReference type="AlphaFoldDB" id="A0A1H0KFA2"/>
<keyword evidence="1" id="KW-0285">Flavoprotein</keyword>
<evidence type="ECO:0000313" key="5">
    <source>
        <dbReference type="Proteomes" id="UP000199073"/>
    </source>
</evidence>
<gene>
    <name evidence="4" type="ORF">SAMN05660330_00479</name>
</gene>
<protein>
    <submittedName>
        <fullName evidence="4">Multimeric flavodoxin WrbA</fullName>
    </submittedName>
</protein>
<dbReference type="InterPro" id="IPR005025">
    <property type="entry name" value="FMN_Rdtase-like_dom"/>
</dbReference>
<dbReference type="EMBL" id="FNJI01000003">
    <property type="protein sequence ID" value="SDO54607.1"/>
    <property type="molecule type" value="Genomic_DNA"/>
</dbReference>
<keyword evidence="2" id="KW-0288">FMN</keyword>
<dbReference type="PANTHER" id="PTHR43278">
    <property type="entry name" value="NAD(P)H-DEPENDENT FMN-CONTAINING OXIDOREDUCTASE YWQN-RELATED"/>
    <property type="match status" value="1"/>
</dbReference>
<accession>A0A1H0KFA2</accession>
<dbReference type="SUPFAM" id="SSF52218">
    <property type="entry name" value="Flavoproteins"/>
    <property type="match status" value="1"/>
</dbReference>
<dbReference type="RefSeq" id="WP_092219415.1">
    <property type="nucleotide sequence ID" value="NZ_FNJI01000003.1"/>
</dbReference>
<dbReference type="OrthoDB" id="9790975at2"/>
<dbReference type="PANTHER" id="PTHR43278:SF2">
    <property type="entry name" value="IRON-SULFUR FLAVOPROTEIN"/>
    <property type="match status" value="1"/>
</dbReference>
<evidence type="ECO:0000259" key="3">
    <source>
        <dbReference type="Pfam" id="PF03358"/>
    </source>
</evidence>
<dbReference type="STRING" id="91360.SAMN05660330_00479"/>
<name>A0A1H0KFA2_9BACT</name>
<dbReference type="GO" id="GO:0016491">
    <property type="term" value="F:oxidoreductase activity"/>
    <property type="evidence" value="ECO:0007669"/>
    <property type="project" value="InterPro"/>
</dbReference>
<dbReference type="Proteomes" id="UP000199073">
    <property type="component" value="Unassembled WGS sequence"/>
</dbReference>
<dbReference type="Pfam" id="PF03358">
    <property type="entry name" value="FMN_red"/>
    <property type="match status" value="1"/>
</dbReference>
<dbReference type="Gene3D" id="3.40.50.360">
    <property type="match status" value="1"/>
</dbReference>
<dbReference type="InterPro" id="IPR029039">
    <property type="entry name" value="Flavoprotein-like_sf"/>
</dbReference>
<sequence>MAGEDRRITVILSSPRPKSNSSALAAEIARGAASAGGRVETFDLRRLKVGPCIACYHCKKKKGCSVDDDMQKIYPSLAESGVWVVASPVYWFSLSAQLKCFIDRLFCLYSQDPGRSLMRGKKIAAAFSYGCEDPFESGCNNAIRMIQDMARYTGCDFAGYVHGSGEMKRQADPAVDGYLKPGVIPADSVLMQQAYRLGIALMD</sequence>
<feature type="domain" description="NADPH-dependent FMN reductase-like" evidence="3">
    <location>
        <begin position="7"/>
        <end position="130"/>
    </location>
</feature>
<evidence type="ECO:0000256" key="2">
    <source>
        <dbReference type="ARBA" id="ARBA00022643"/>
    </source>
</evidence>
<evidence type="ECO:0000313" key="4">
    <source>
        <dbReference type="EMBL" id="SDO54607.1"/>
    </source>
</evidence>
<evidence type="ECO:0000256" key="1">
    <source>
        <dbReference type="ARBA" id="ARBA00022630"/>
    </source>
</evidence>
<keyword evidence="5" id="KW-1185">Reference proteome</keyword>
<proteinExistence type="predicted"/>
<dbReference type="InterPro" id="IPR051796">
    <property type="entry name" value="ISF_SsuE-like"/>
</dbReference>
<reference evidence="4 5" key="1">
    <citation type="submission" date="2016-10" db="EMBL/GenBank/DDBJ databases">
        <authorList>
            <person name="de Groot N.N."/>
        </authorList>
    </citation>
    <scope>NUCLEOTIDE SEQUENCE [LARGE SCALE GENOMIC DNA]</scope>
    <source>
        <strain evidence="4 5">DSM 12130</strain>
    </source>
</reference>
<organism evidence="4 5">
    <name type="scientific">Desulforhopalus singaporensis</name>
    <dbReference type="NCBI Taxonomy" id="91360"/>
    <lineage>
        <taxon>Bacteria</taxon>
        <taxon>Pseudomonadati</taxon>
        <taxon>Thermodesulfobacteriota</taxon>
        <taxon>Desulfobulbia</taxon>
        <taxon>Desulfobulbales</taxon>
        <taxon>Desulfocapsaceae</taxon>
        <taxon>Desulforhopalus</taxon>
    </lineage>
</organism>